<sequence>MDQSDSRRYAEVVAVDFSRLVDQISEATSDTTDTA</sequence>
<evidence type="ECO:0000313" key="2">
    <source>
        <dbReference type="Proteomes" id="UP000315724"/>
    </source>
</evidence>
<dbReference type="EMBL" id="CP036267">
    <property type="protein sequence ID" value="QDT31374.1"/>
    <property type="molecule type" value="Genomic_DNA"/>
</dbReference>
<dbReference type="AlphaFoldDB" id="A0A517QID8"/>
<name>A0A517QID8_9PLAN</name>
<gene>
    <name evidence="1" type="ORF">Mal48_06070</name>
</gene>
<protein>
    <submittedName>
        <fullName evidence="1">Uncharacterized protein</fullName>
    </submittedName>
</protein>
<dbReference type="KEGG" id="tpol:Mal48_06070"/>
<evidence type="ECO:0000313" key="1">
    <source>
        <dbReference type="EMBL" id="QDT31374.1"/>
    </source>
</evidence>
<keyword evidence="2" id="KW-1185">Reference proteome</keyword>
<accession>A0A517QID8</accession>
<organism evidence="1 2">
    <name type="scientific">Thalassoglobus polymorphus</name>
    <dbReference type="NCBI Taxonomy" id="2527994"/>
    <lineage>
        <taxon>Bacteria</taxon>
        <taxon>Pseudomonadati</taxon>
        <taxon>Planctomycetota</taxon>
        <taxon>Planctomycetia</taxon>
        <taxon>Planctomycetales</taxon>
        <taxon>Planctomycetaceae</taxon>
        <taxon>Thalassoglobus</taxon>
    </lineage>
</organism>
<reference evidence="1 2" key="1">
    <citation type="submission" date="2019-02" db="EMBL/GenBank/DDBJ databases">
        <title>Deep-cultivation of Planctomycetes and their phenomic and genomic characterization uncovers novel biology.</title>
        <authorList>
            <person name="Wiegand S."/>
            <person name="Jogler M."/>
            <person name="Boedeker C."/>
            <person name="Pinto D."/>
            <person name="Vollmers J."/>
            <person name="Rivas-Marin E."/>
            <person name="Kohn T."/>
            <person name="Peeters S.H."/>
            <person name="Heuer A."/>
            <person name="Rast P."/>
            <person name="Oberbeckmann S."/>
            <person name="Bunk B."/>
            <person name="Jeske O."/>
            <person name="Meyerdierks A."/>
            <person name="Storesund J.E."/>
            <person name="Kallscheuer N."/>
            <person name="Luecker S."/>
            <person name="Lage O.M."/>
            <person name="Pohl T."/>
            <person name="Merkel B.J."/>
            <person name="Hornburger P."/>
            <person name="Mueller R.-W."/>
            <person name="Bruemmer F."/>
            <person name="Labrenz M."/>
            <person name="Spormann A.M."/>
            <person name="Op den Camp H."/>
            <person name="Overmann J."/>
            <person name="Amann R."/>
            <person name="Jetten M.S.M."/>
            <person name="Mascher T."/>
            <person name="Medema M.H."/>
            <person name="Devos D.P."/>
            <person name="Kaster A.-K."/>
            <person name="Ovreas L."/>
            <person name="Rohde M."/>
            <person name="Galperin M.Y."/>
            <person name="Jogler C."/>
        </authorList>
    </citation>
    <scope>NUCLEOTIDE SEQUENCE [LARGE SCALE GENOMIC DNA]</scope>
    <source>
        <strain evidence="1 2">Mal48</strain>
    </source>
</reference>
<proteinExistence type="predicted"/>
<dbReference type="Proteomes" id="UP000315724">
    <property type="component" value="Chromosome"/>
</dbReference>